<accession>A0A430KYH1</accession>
<feature type="region of interest" description="Disordered" evidence="1">
    <location>
        <begin position="310"/>
        <end position="372"/>
    </location>
</feature>
<sequence>MLLVAPPKDLHRGVPSACIRQSSMASAGECQAALLRPDESGRDISLSHISKDQHLQKVPLGSTPPDRHTPLLPSPPSTTERPGGPGGSGGPDQLPQRLIHFKRQLETGQEVKAYAKFKLSRQRYSQLRSRIEQSFRRFDYEPERERLIVRMPSAVHDIFSTSLANEVTNQLRSVDKRNSSTAHFVSQIVSGASSEIDLDGSNPGGPGPRLSRQPDQQFQHKKAVFPGVVLEISYAQDGKQLGKLAQSYILESNCGIRAVVGIDINYRGSQPSTVSLWRARLSSSPSDPQETVLEMVPVLNAVFIDEAEEVQKSRKRKDREAVEPTPPTKKVKLFPSSPPQALSSSSSDDTAMEERALGQDPSFESPNTKRKA</sequence>
<feature type="region of interest" description="Disordered" evidence="1">
    <location>
        <begin position="194"/>
        <end position="217"/>
    </location>
</feature>
<dbReference type="AlphaFoldDB" id="A0A430KYH1"/>
<protein>
    <submittedName>
        <fullName evidence="2">Uncharacterized protein</fullName>
    </submittedName>
</protein>
<keyword evidence="3" id="KW-1185">Reference proteome</keyword>
<organism evidence="2 3">
    <name type="scientific">Fusarium euwallaceae</name>
    <dbReference type="NCBI Taxonomy" id="1147111"/>
    <lineage>
        <taxon>Eukaryota</taxon>
        <taxon>Fungi</taxon>
        <taxon>Dikarya</taxon>
        <taxon>Ascomycota</taxon>
        <taxon>Pezizomycotina</taxon>
        <taxon>Sordariomycetes</taxon>
        <taxon>Hypocreomycetidae</taxon>
        <taxon>Hypocreales</taxon>
        <taxon>Nectriaceae</taxon>
        <taxon>Fusarium</taxon>
        <taxon>Fusarium solani species complex</taxon>
    </lineage>
</organism>
<proteinExistence type="predicted"/>
<dbReference type="EMBL" id="MIKF01000820">
    <property type="protein sequence ID" value="RTE68493.1"/>
    <property type="molecule type" value="Genomic_DNA"/>
</dbReference>
<evidence type="ECO:0000256" key="1">
    <source>
        <dbReference type="SAM" id="MobiDB-lite"/>
    </source>
</evidence>
<evidence type="ECO:0000313" key="2">
    <source>
        <dbReference type="EMBL" id="RTE68493.1"/>
    </source>
</evidence>
<gene>
    <name evidence="2" type="ORF">BHE90_017130</name>
</gene>
<name>A0A430KYH1_9HYPO</name>
<evidence type="ECO:0000313" key="3">
    <source>
        <dbReference type="Proteomes" id="UP000287124"/>
    </source>
</evidence>
<feature type="region of interest" description="Disordered" evidence="1">
    <location>
        <begin position="51"/>
        <end position="95"/>
    </location>
</feature>
<comment type="caution">
    <text evidence="2">The sequence shown here is derived from an EMBL/GenBank/DDBJ whole genome shotgun (WGS) entry which is preliminary data.</text>
</comment>
<reference evidence="2 3" key="1">
    <citation type="submission" date="2017-06" db="EMBL/GenBank/DDBJ databases">
        <title>Comparative genomic analysis of Ambrosia Fusariam Clade fungi.</title>
        <authorList>
            <person name="Stajich J.E."/>
            <person name="Carrillo J."/>
            <person name="Kijimoto T."/>
            <person name="Eskalen A."/>
            <person name="O'Donnell K."/>
            <person name="Kasson M."/>
        </authorList>
    </citation>
    <scope>NUCLEOTIDE SEQUENCE [LARGE SCALE GENOMIC DNA]</scope>
    <source>
        <strain evidence="2 3">UCR1854</strain>
    </source>
</reference>
<dbReference type="Proteomes" id="UP000287124">
    <property type="component" value="Unassembled WGS sequence"/>
</dbReference>